<keyword evidence="3 5" id="KW-1133">Transmembrane helix</keyword>
<protein>
    <recommendedName>
        <fullName evidence="8">DUF697 domain-containing protein</fullName>
    </recommendedName>
</protein>
<dbReference type="InterPro" id="IPR027417">
    <property type="entry name" value="P-loop_NTPase"/>
</dbReference>
<name>A0A2W4UNU2_9CYAN</name>
<dbReference type="EMBL" id="QBMC01000024">
    <property type="protein sequence ID" value="PZO20960.1"/>
    <property type="molecule type" value="Genomic_DNA"/>
</dbReference>
<dbReference type="Gene3D" id="3.40.50.300">
    <property type="entry name" value="P-loop containing nucleotide triphosphate hydrolases"/>
    <property type="match status" value="1"/>
</dbReference>
<evidence type="ECO:0000313" key="6">
    <source>
        <dbReference type="EMBL" id="PZO20960.1"/>
    </source>
</evidence>
<evidence type="ECO:0008006" key="8">
    <source>
        <dbReference type="Google" id="ProtNLM"/>
    </source>
</evidence>
<proteinExistence type="predicted"/>
<evidence type="ECO:0000313" key="7">
    <source>
        <dbReference type="Proteomes" id="UP000249354"/>
    </source>
</evidence>
<dbReference type="InterPro" id="IPR021147">
    <property type="entry name" value="DUF697"/>
</dbReference>
<keyword evidence="4 5" id="KW-0472">Membrane</keyword>
<dbReference type="SUPFAM" id="SSF52540">
    <property type="entry name" value="P-loop containing nucleoside triphosphate hydrolases"/>
    <property type="match status" value="1"/>
</dbReference>
<organism evidence="6 7">
    <name type="scientific">Leptolyngbya foveolarum</name>
    <dbReference type="NCBI Taxonomy" id="47253"/>
    <lineage>
        <taxon>Bacteria</taxon>
        <taxon>Bacillati</taxon>
        <taxon>Cyanobacteriota</taxon>
        <taxon>Cyanophyceae</taxon>
        <taxon>Leptolyngbyales</taxon>
        <taxon>Leptolyngbyaceae</taxon>
        <taxon>Leptolyngbya group</taxon>
        <taxon>Leptolyngbya</taxon>
    </lineage>
</organism>
<accession>A0A2W4UNU2</accession>
<evidence type="ECO:0000256" key="2">
    <source>
        <dbReference type="ARBA" id="ARBA00022692"/>
    </source>
</evidence>
<dbReference type="GO" id="GO:0016020">
    <property type="term" value="C:membrane"/>
    <property type="evidence" value="ECO:0007669"/>
    <property type="project" value="UniProtKB-SubCell"/>
</dbReference>
<dbReference type="AlphaFoldDB" id="A0A2W4UNU2"/>
<feature type="transmembrane region" description="Helical" evidence="5">
    <location>
        <begin position="7"/>
        <end position="25"/>
    </location>
</feature>
<evidence type="ECO:0000256" key="5">
    <source>
        <dbReference type="SAM" id="Phobius"/>
    </source>
</evidence>
<comment type="subcellular location">
    <subcellularLocation>
        <location evidence="1">Membrane</location>
        <topology evidence="1">Multi-pass membrane protein</topology>
    </subcellularLocation>
</comment>
<reference evidence="6 7" key="2">
    <citation type="submission" date="2018-06" db="EMBL/GenBank/DDBJ databases">
        <title>Metagenomic assembly of (sub)arctic Cyanobacteria and their associated microbiome from non-axenic cultures.</title>
        <authorList>
            <person name="Baurain D."/>
        </authorList>
    </citation>
    <scope>NUCLEOTIDE SEQUENCE [LARGE SCALE GENOMIC DNA]</scope>
    <source>
        <strain evidence="6">ULC129bin1</strain>
    </source>
</reference>
<evidence type="ECO:0000256" key="1">
    <source>
        <dbReference type="ARBA" id="ARBA00004141"/>
    </source>
</evidence>
<comment type="caution">
    <text evidence="6">The sequence shown here is derived from an EMBL/GenBank/DDBJ whole genome shotgun (WGS) entry which is preliminary data.</text>
</comment>
<evidence type="ECO:0000256" key="4">
    <source>
        <dbReference type="ARBA" id="ARBA00023136"/>
    </source>
</evidence>
<dbReference type="Proteomes" id="UP000249354">
    <property type="component" value="Unassembled WGS sequence"/>
</dbReference>
<evidence type="ECO:0000256" key="3">
    <source>
        <dbReference type="ARBA" id="ARBA00022989"/>
    </source>
</evidence>
<sequence length="485" mass="52537">MQLKRPILVGGLGLSASLCLLNLVGHSPLGLGLMDGTSLMAAIALGGFYWLFKQRSNSEVVLEAPLAIGPVDRAAVEKTLDKVEICLSKLIDELPTQLKTDKTAAIWTKVEGQRQKMAQVLANLDRAALKISVVGNKATGKTTLVQLLSEDWQQAHRELSIVELDGESAVPAVDTDLVLFVTAADLTQSELLRLQGLLRDGYRVQLAFNKQDQMAPLDRQSVVQQIQTRLENFEIDVRAIATKPNPVKVRRHQADGSVEEFAEQPEPQLNNLTERLDYLVEKESQQLVLTTGLRQAKALAKSTQELLNAQRRKRAMPMVEQMQWIAGGSAFASPLPSLDLLASTAINAQLVVDLGAVYGQKFSLEQAKKAAGTLAELLVKLGLVELSTQALGSVLKTHAATYVVGGAVQGVSAAYLTRMVGLSLIDFFEEQSLLAPEKQRFVFGEMGDRLQSIFQATKQGAGLQSFVSQALAHLPAIGQSKTVAA</sequence>
<dbReference type="Pfam" id="PF05128">
    <property type="entry name" value="DUF697"/>
    <property type="match status" value="1"/>
</dbReference>
<gene>
    <name evidence="6" type="ORF">DCF25_05800</name>
</gene>
<keyword evidence="2 5" id="KW-0812">Transmembrane</keyword>
<reference evidence="7" key="1">
    <citation type="submission" date="2018-04" db="EMBL/GenBank/DDBJ databases">
        <authorList>
            <person name="Cornet L."/>
        </authorList>
    </citation>
    <scope>NUCLEOTIDE SEQUENCE [LARGE SCALE GENOMIC DNA]</scope>
</reference>